<accession>A0A0F9MW57</accession>
<organism evidence="1">
    <name type="scientific">marine sediment metagenome</name>
    <dbReference type="NCBI Taxonomy" id="412755"/>
    <lineage>
        <taxon>unclassified sequences</taxon>
        <taxon>metagenomes</taxon>
        <taxon>ecological metagenomes</taxon>
    </lineage>
</organism>
<dbReference type="AlphaFoldDB" id="A0A0F9MW57"/>
<comment type="caution">
    <text evidence="1">The sequence shown here is derived from an EMBL/GenBank/DDBJ whole genome shotgun (WGS) entry which is preliminary data.</text>
</comment>
<proteinExistence type="predicted"/>
<sequence length="181" mass="21806">MNLLVYFIQIKGFFNMRILGKKKFKYINLTPQKVNNIFEKVKEIYGIHTGIDCSKIFIPEYFIIKAINMYAKKFYGQIMYINFRINLNFARLPSYQYTLKTLAHELTHYLQWHTNRVILKGYKQYSNDTDYFKQPSEFEAEIISWFICGVNENRYKRLKGLKAGYHKLVNKVSKAKTWRHK</sequence>
<gene>
    <name evidence="1" type="ORF">LCGC14_1410080</name>
</gene>
<evidence type="ECO:0000313" key="1">
    <source>
        <dbReference type="EMBL" id="KKM73472.1"/>
    </source>
</evidence>
<reference evidence="1" key="1">
    <citation type="journal article" date="2015" name="Nature">
        <title>Complex archaea that bridge the gap between prokaryotes and eukaryotes.</title>
        <authorList>
            <person name="Spang A."/>
            <person name="Saw J.H."/>
            <person name="Jorgensen S.L."/>
            <person name="Zaremba-Niedzwiedzka K."/>
            <person name="Martijn J."/>
            <person name="Lind A.E."/>
            <person name="van Eijk R."/>
            <person name="Schleper C."/>
            <person name="Guy L."/>
            <person name="Ettema T.J."/>
        </authorList>
    </citation>
    <scope>NUCLEOTIDE SEQUENCE</scope>
</reference>
<dbReference type="EMBL" id="LAZR01009297">
    <property type="protein sequence ID" value="KKM73472.1"/>
    <property type="molecule type" value="Genomic_DNA"/>
</dbReference>
<name>A0A0F9MW57_9ZZZZ</name>
<protein>
    <submittedName>
        <fullName evidence="1">Uncharacterized protein</fullName>
    </submittedName>
</protein>